<reference evidence="3" key="1">
    <citation type="journal article" date="2006" name="PLoS Biol.">
        <title>Macronuclear genome sequence of the ciliate Tetrahymena thermophila, a model eukaryote.</title>
        <authorList>
            <person name="Eisen J.A."/>
            <person name="Coyne R.S."/>
            <person name="Wu M."/>
            <person name="Wu D."/>
            <person name="Thiagarajan M."/>
            <person name="Wortman J.R."/>
            <person name="Badger J.H."/>
            <person name="Ren Q."/>
            <person name="Amedeo P."/>
            <person name="Jones K.M."/>
            <person name="Tallon L.J."/>
            <person name="Delcher A.L."/>
            <person name="Salzberg S.L."/>
            <person name="Silva J.C."/>
            <person name="Haas B.J."/>
            <person name="Majoros W.H."/>
            <person name="Farzad M."/>
            <person name="Carlton J.M."/>
            <person name="Smith R.K. Jr."/>
            <person name="Garg J."/>
            <person name="Pearlman R.E."/>
            <person name="Karrer K.M."/>
            <person name="Sun L."/>
            <person name="Manning G."/>
            <person name="Elde N.C."/>
            <person name="Turkewitz A.P."/>
            <person name="Asai D.J."/>
            <person name="Wilkes D.E."/>
            <person name="Wang Y."/>
            <person name="Cai H."/>
            <person name="Collins K."/>
            <person name="Stewart B.A."/>
            <person name="Lee S.R."/>
            <person name="Wilamowska K."/>
            <person name="Weinberg Z."/>
            <person name="Ruzzo W.L."/>
            <person name="Wloga D."/>
            <person name="Gaertig J."/>
            <person name="Frankel J."/>
            <person name="Tsao C.-C."/>
            <person name="Gorovsky M.A."/>
            <person name="Keeling P.J."/>
            <person name="Waller R.F."/>
            <person name="Patron N.J."/>
            <person name="Cherry J.M."/>
            <person name="Stover N.A."/>
            <person name="Krieger C.J."/>
            <person name="del Toro C."/>
            <person name="Ryder H.F."/>
            <person name="Williamson S.C."/>
            <person name="Barbeau R.A."/>
            <person name="Hamilton E.P."/>
            <person name="Orias E."/>
        </authorList>
    </citation>
    <scope>NUCLEOTIDE SEQUENCE [LARGE SCALE GENOMIC DNA]</scope>
    <source>
        <strain evidence="3">SB210</strain>
    </source>
</reference>
<protein>
    <submittedName>
        <fullName evidence="2">Transmembrane protein, putative</fullName>
    </submittedName>
</protein>
<keyword evidence="1" id="KW-1133">Transmembrane helix</keyword>
<accession>W7XEB0</accession>
<evidence type="ECO:0000313" key="3">
    <source>
        <dbReference type="Proteomes" id="UP000009168"/>
    </source>
</evidence>
<keyword evidence="1" id="KW-0472">Membrane</keyword>
<evidence type="ECO:0000256" key="1">
    <source>
        <dbReference type="SAM" id="Phobius"/>
    </source>
</evidence>
<dbReference type="RefSeq" id="XP_012652621.1">
    <property type="nucleotide sequence ID" value="XM_012797167.1"/>
</dbReference>
<evidence type="ECO:0000313" key="2">
    <source>
        <dbReference type="EMBL" id="EWS74908.1"/>
    </source>
</evidence>
<feature type="transmembrane region" description="Helical" evidence="1">
    <location>
        <begin position="22"/>
        <end position="45"/>
    </location>
</feature>
<name>W7XEB0_TETTS</name>
<sequence>MMPARPVNRESKTGAKCFDEKLIIICISFNCNLAFFSIKSFHFYINRSITKYRLAN</sequence>
<dbReference type="Proteomes" id="UP000009168">
    <property type="component" value="Unassembled WGS sequence"/>
</dbReference>
<dbReference type="KEGG" id="tet:TTHERM_000039089"/>
<organism evidence="2 3">
    <name type="scientific">Tetrahymena thermophila (strain SB210)</name>
    <dbReference type="NCBI Taxonomy" id="312017"/>
    <lineage>
        <taxon>Eukaryota</taxon>
        <taxon>Sar</taxon>
        <taxon>Alveolata</taxon>
        <taxon>Ciliophora</taxon>
        <taxon>Intramacronucleata</taxon>
        <taxon>Oligohymenophorea</taxon>
        <taxon>Hymenostomatida</taxon>
        <taxon>Tetrahymenina</taxon>
        <taxon>Tetrahymenidae</taxon>
        <taxon>Tetrahymena</taxon>
    </lineage>
</organism>
<gene>
    <name evidence="2" type="ORF">TTHERM_000039089</name>
</gene>
<keyword evidence="3" id="KW-1185">Reference proteome</keyword>
<proteinExistence type="predicted"/>
<dbReference type="EMBL" id="GG662720">
    <property type="protein sequence ID" value="EWS74908.1"/>
    <property type="molecule type" value="Genomic_DNA"/>
</dbReference>
<keyword evidence="1 2" id="KW-0812">Transmembrane</keyword>
<dbReference type="GeneID" id="24436948"/>
<dbReference type="AlphaFoldDB" id="W7XEB0"/>
<dbReference type="InParanoid" id="W7XEB0"/>